<evidence type="ECO:0000259" key="1">
    <source>
        <dbReference type="PROSITE" id="PS50994"/>
    </source>
</evidence>
<proteinExistence type="predicted"/>
<dbReference type="SUPFAM" id="SSF53098">
    <property type="entry name" value="Ribonuclease H-like"/>
    <property type="match status" value="1"/>
</dbReference>
<dbReference type="GO" id="GO:0015074">
    <property type="term" value="P:DNA integration"/>
    <property type="evidence" value="ECO:0007669"/>
    <property type="project" value="InterPro"/>
</dbReference>
<reference evidence="3" key="1">
    <citation type="journal article" date="2019" name="Plant Biotechnol. J.">
        <title>Genome sequencing of the Australian wild diploid species Gossypium australe highlights disease resistance and delayed gland morphogenesis.</title>
        <authorList>
            <person name="Cai Y."/>
            <person name="Cai X."/>
            <person name="Wang Q."/>
            <person name="Wang P."/>
            <person name="Zhang Y."/>
            <person name="Cai C."/>
            <person name="Xu Y."/>
            <person name="Wang K."/>
            <person name="Zhou Z."/>
            <person name="Wang C."/>
            <person name="Geng S."/>
            <person name="Li B."/>
            <person name="Dong Q."/>
            <person name="Hou Y."/>
            <person name="Wang H."/>
            <person name="Ai P."/>
            <person name="Liu Z."/>
            <person name="Yi F."/>
            <person name="Sun M."/>
            <person name="An G."/>
            <person name="Cheng J."/>
            <person name="Zhang Y."/>
            <person name="Shi Q."/>
            <person name="Xie Y."/>
            <person name="Shi X."/>
            <person name="Chang Y."/>
            <person name="Huang F."/>
            <person name="Chen Y."/>
            <person name="Hong S."/>
            <person name="Mi L."/>
            <person name="Sun Q."/>
            <person name="Zhang L."/>
            <person name="Zhou B."/>
            <person name="Peng R."/>
            <person name="Zhang X."/>
            <person name="Liu F."/>
        </authorList>
    </citation>
    <scope>NUCLEOTIDE SEQUENCE [LARGE SCALE GENOMIC DNA]</scope>
    <source>
        <strain evidence="3">cv. PA1801</strain>
    </source>
</reference>
<protein>
    <submittedName>
        <fullName evidence="2">Integrase-like protein</fullName>
    </submittedName>
</protein>
<comment type="caution">
    <text evidence="2">The sequence shown here is derived from an EMBL/GenBank/DDBJ whole genome shotgun (WGS) entry which is preliminary data.</text>
</comment>
<dbReference type="InterPro" id="IPR043502">
    <property type="entry name" value="DNA/RNA_pol_sf"/>
</dbReference>
<dbReference type="InterPro" id="IPR050951">
    <property type="entry name" value="Retrovirus_Pol_polyprotein"/>
</dbReference>
<dbReference type="GO" id="GO:0003676">
    <property type="term" value="F:nucleic acid binding"/>
    <property type="evidence" value="ECO:0007669"/>
    <property type="project" value="InterPro"/>
</dbReference>
<dbReference type="InterPro" id="IPR043128">
    <property type="entry name" value="Rev_trsase/Diguanyl_cyclase"/>
</dbReference>
<feature type="domain" description="Integrase catalytic" evidence="1">
    <location>
        <begin position="153"/>
        <end position="257"/>
    </location>
</feature>
<dbReference type="Gene3D" id="3.30.70.270">
    <property type="match status" value="1"/>
</dbReference>
<accession>A0A5B6X1D0</accession>
<dbReference type="OrthoDB" id="1223163at2759"/>
<dbReference type="AlphaFoldDB" id="A0A5B6X1D0"/>
<keyword evidence="3" id="KW-1185">Reference proteome</keyword>
<dbReference type="Gene3D" id="3.30.420.10">
    <property type="entry name" value="Ribonuclease H-like superfamily/Ribonuclease H"/>
    <property type="match status" value="1"/>
</dbReference>
<dbReference type="InterPro" id="IPR012337">
    <property type="entry name" value="RNaseH-like_sf"/>
</dbReference>
<dbReference type="InterPro" id="IPR036397">
    <property type="entry name" value="RNaseH_sf"/>
</dbReference>
<dbReference type="EMBL" id="SMMG02000001">
    <property type="protein sequence ID" value="KAA3487588.1"/>
    <property type="molecule type" value="Genomic_DNA"/>
</dbReference>
<dbReference type="PROSITE" id="PS50994">
    <property type="entry name" value="INTEGRASE"/>
    <property type="match status" value="1"/>
</dbReference>
<dbReference type="Pfam" id="PF00665">
    <property type="entry name" value="rve"/>
    <property type="match status" value="1"/>
</dbReference>
<dbReference type="Proteomes" id="UP000325315">
    <property type="component" value="Unassembled WGS sequence"/>
</dbReference>
<sequence length="327" mass="37795">MDDFLVFGNDFKGCLHNLELVIQRCEEINLILNWEKCHFMVKEGIFLGHKVSHKGIKVDKIVIAPEWTLPFELMCDGHSAIKYLVTKKDAKLRLIRWILLLQEFDFEIRDRKAAENQVADHLSGLEARNENGHTKLIKDDFPDEQLTDNLSRRNGMPLQNILEVDLFDVWGLEFLGLFPPLFGNLYILVVVDYVSKWVEAITLPTNDARSVMKFLHKNIFMRFDMPRAIISDDGSHFNCKLVANALQRKPCHLPVELQHRAFWVVKQLNMDWKAAGKRRLLELNELEEFRAQTTTDVVIPGKLKSCWSGPFEVAKVYPHGAMGVKDI</sequence>
<dbReference type="InterPro" id="IPR001584">
    <property type="entry name" value="Integrase_cat-core"/>
</dbReference>
<name>A0A5B6X1D0_9ROSI</name>
<dbReference type="PANTHER" id="PTHR37984">
    <property type="entry name" value="PROTEIN CBG26694"/>
    <property type="match status" value="1"/>
</dbReference>
<evidence type="ECO:0000313" key="3">
    <source>
        <dbReference type="Proteomes" id="UP000325315"/>
    </source>
</evidence>
<dbReference type="SUPFAM" id="SSF56672">
    <property type="entry name" value="DNA/RNA polymerases"/>
    <property type="match status" value="1"/>
</dbReference>
<organism evidence="2 3">
    <name type="scientific">Gossypium australe</name>
    <dbReference type="NCBI Taxonomy" id="47621"/>
    <lineage>
        <taxon>Eukaryota</taxon>
        <taxon>Viridiplantae</taxon>
        <taxon>Streptophyta</taxon>
        <taxon>Embryophyta</taxon>
        <taxon>Tracheophyta</taxon>
        <taxon>Spermatophyta</taxon>
        <taxon>Magnoliopsida</taxon>
        <taxon>eudicotyledons</taxon>
        <taxon>Gunneridae</taxon>
        <taxon>Pentapetalae</taxon>
        <taxon>rosids</taxon>
        <taxon>malvids</taxon>
        <taxon>Malvales</taxon>
        <taxon>Malvaceae</taxon>
        <taxon>Malvoideae</taxon>
        <taxon>Gossypium</taxon>
    </lineage>
</organism>
<gene>
    <name evidence="2" type="ORF">EPI10_031403</name>
</gene>
<evidence type="ECO:0000313" key="2">
    <source>
        <dbReference type="EMBL" id="KAA3487588.1"/>
    </source>
</evidence>
<dbReference type="PANTHER" id="PTHR37984:SF5">
    <property type="entry name" value="PROTEIN NYNRIN-LIKE"/>
    <property type="match status" value="1"/>
</dbReference>